<proteinExistence type="predicted"/>
<reference evidence="1" key="1">
    <citation type="submission" date="2022-08" db="EMBL/GenBank/DDBJ databases">
        <authorList>
            <consortium name="DOE Joint Genome Institute"/>
            <person name="Min B."/>
            <person name="Riley R."/>
            <person name="Sierra-Patev S."/>
            <person name="Naranjo-Ortiz M."/>
            <person name="Looney B."/>
            <person name="Konkel Z."/>
            <person name="Slot J.C."/>
            <person name="Sakamoto Y."/>
            <person name="Steenwyk J.L."/>
            <person name="Rokas A."/>
            <person name="Carro J."/>
            <person name="Camarero S."/>
            <person name="Ferreira P."/>
            <person name="Molpeceres G."/>
            <person name="Ruiz-Duenas F.J."/>
            <person name="Serrano A."/>
            <person name="Henrissat B."/>
            <person name="Drula E."/>
            <person name="Hughes K.W."/>
            <person name="Mata J.L."/>
            <person name="Ishikawa N.K."/>
            <person name="Vargas-Isla R."/>
            <person name="Ushijima S."/>
            <person name="Smith C.A."/>
            <person name="Ahrendt S."/>
            <person name="Andreopoulos W."/>
            <person name="He G."/>
            <person name="Labutti K."/>
            <person name="Lipzen A."/>
            <person name="Ng V."/>
            <person name="Sandor L."/>
            <person name="Barry K."/>
            <person name="Martinez A.T."/>
            <person name="Xiao Y."/>
            <person name="Gibbons J.G."/>
            <person name="Terashima K."/>
            <person name="Hibbett D.S."/>
            <person name="Grigoriev I.V."/>
        </authorList>
    </citation>
    <scope>NUCLEOTIDE SEQUENCE</scope>
    <source>
        <strain evidence="1">TFB10827</strain>
    </source>
</reference>
<comment type="caution">
    <text evidence="1">The sequence shown here is derived from an EMBL/GenBank/DDBJ whole genome shotgun (WGS) entry which is preliminary data.</text>
</comment>
<protein>
    <submittedName>
        <fullName evidence="1">Uncharacterized protein</fullName>
    </submittedName>
</protein>
<accession>A0ABQ8Q3I8</accession>
<sequence length="64" mass="7225">MGQDVDSDIIGLRLPFRPSLVILNSTGCAEVLLVKRSVIYSDRFTFYHESVSGSHSLSVFLWHK</sequence>
<keyword evidence="2" id="KW-1185">Reference proteome</keyword>
<organism evidence="1 2">
    <name type="scientific">Lentinula boryana</name>
    <dbReference type="NCBI Taxonomy" id="40481"/>
    <lineage>
        <taxon>Eukaryota</taxon>
        <taxon>Fungi</taxon>
        <taxon>Dikarya</taxon>
        <taxon>Basidiomycota</taxon>
        <taxon>Agaricomycotina</taxon>
        <taxon>Agaricomycetes</taxon>
        <taxon>Agaricomycetidae</taxon>
        <taxon>Agaricales</taxon>
        <taxon>Marasmiineae</taxon>
        <taxon>Omphalotaceae</taxon>
        <taxon>Lentinula</taxon>
    </lineage>
</organism>
<name>A0ABQ8Q3I8_9AGAR</name>
<gene>
    <name evidence="1" type="ORF">F5050DRAFT_1698152</name>
</gene>
<evidence type="ECO:0000313" key="1">
    <source>
        <dbReference type="EMBL" id="KAJ3993233.1"/>
    </source>
</evidence>
<dbReference type="Proteomes" id="UP001163828">
    <property type="component" value="Unassembled WGS sequence"/>
</dbReference>
<evidence type="ECO:0000313" key="2">
    <source>
        <dbReference type="Proteomes" id="UP001163828"/>
    </source>
</evidence>
<dbReference type="EMBL" id="MU790781">
    <property type="protein sequence ID" value="KAJ3993233.1"/>
    <property type="molecule type" value="Genomic_DNA"/>
</dbReference>